<dbReference type="InterPro" id="IPR018247">
    <property type="entry name" value="EF_Hand_1_Ca_BS"/>
</dbReference>
<gene>
    <name evidence="4" type="ORF">CDAUBV1_LOCUS14722</name>
</gene>
<evidence type="ECO:0000313" key="4">
    <source>
        <dbReference type="EMBL" id="CAL5139603.1"/>
    </source>
</evidence>
<dbReference type="PROSITE" id="PS00018">
    <property type="entry name" value="EF_HAND_1"/>
    <property type="match status" value="2"/>
</dbReference>
<protein>
    <recommendedName>
        <fullName evidence="3">EF-hand domain-containing protein</fullName>
    </recommendedName>
</protein>
<evidence type="ECO:0000313" key="5">
    <source>
        <dbReference type="Proteomes" id="UP001497525"/>
    </source>
</evidence>
<dbReference type="GO" id="GO:0005509">
    <property type="term" value="F:calcium ion binding"/>
    <property type="evidence" value="ECO:0007669"/>
    <property type="project" value="InterPro"/>
</dbReference>
<dbReference type="InterPro" id="IPR050145">
    <property type="entry name" value="Centrin_CML-like"/>
</dbReference>
<evidence type="ECO:0000256" key="1">
    <source>
        <dbReference type="ARBA" id="ARBA00022737"/>
    </source>
</evidence>
<feature type="domain" description="EF-hand" evidence="3">
    <location>
        <begin position="55"/>
        <end position="90"/>
    </location>
</feature>
<dbReference type="SMART" id="SM00054">
    <property type="entry name" value="EFh"/>
    <property type="match status" value="3"/>
</dbReference>
<keyword evidence="1" id="KW-0677">Repeat</keyword>
<evidence type="ECO:0000256" key="2">
    <source>
        <dbReference type="ARBA" id="ARBA00022837"/>
    </source>
</evidence>
<name>A0AAV2TXI4_CALDB</name>
<accession>A0AAV2TXI4</accession>
<feature type="domain" description="EF-hand" evidence="3">
    <location>
        <begin position="101"/>
        <end position="136"/>
    </location>
</feature>
<organism evidence="4 5">
    <name type="scientific">Calicophoron daubneyi</name>
    <name type="common">Rumen fluke</name>
    <name type="synonym">Paramphistomum daubneyi</name>
    <dbReference type="NCBI Taxonomy" id="300641"/>
    <lineage>
        <taxon>Eukaryota</taxon>
        <taxon>Metazoa</taxon>
        <taxon>Spiralia</taxon>
        <taxon>Lophotrochozoa</taxon>
        <taxon>Platyhelminthes</taxon>
        <taxon>Trematoda</taxon>
        <taxon>Digenea</taxon>
        <taxon>Plagiorchiida</taxon>
        <taxon>Pronocephalata</taxon>
        <taxon>Paramphistomoidea</taxon>
        <taxon>Paramphistomidae</taxon>
        <taxon>Calicophoron</taxon>
    </lineage>
</organism>
<sequence length="170" mass="19371">MLNLSLYSPGRGRIYWSVQIPAKLPRGFGSFPWRNENLGRQPAQYLPRYCWNETTLLSELREVLRGLDKDNNGKANASELRQFFESRNVKVNKTMILQFIASEEGARRILSVLDTDKDGKVDKKELRDFLGGPELSVDKSAIAQVFKRFDIDGDGKLDLEEIIKAFSSLS</sequence>
<dbReference type="InterPro" id="IPR011992">
    <property type="entry name" value="EF-hand-dom_pair"/>
</dbReference>
<feature type="domain" description="EF-hand" evidence="3">
    <location>
        <begin position="137"/>
        <end position="170"/>
    </location>
</feature>
<proteinExistence type="predicted"/>
<keyword evidence="2" id="KW-0106">Calcium</keyword>
<dbReference type="AlphaFoldDB" id="A0AAV2TXI4"/>
<dbReference type="Gene3D" id="1.10.238.10">
    <property type="entry name" value="EF-hand"/>
    <property type="match status" value="2"/>
</dbReference>
<dbReference type="PROSITE" id="PS50222">
    <property type="entry name" value="EF_HAND_2"/>
    <property type="match status" value="3"/>
</dbReference>
<dbReference type="Pfam" id="PF13499">
    <property type="entry name" value="EF-hand_7"/>
    <property type="match status" value="1"/>
</dbReference>
<dbReference type="PANTHER" id="PTHR23050">
    <property type="entry name" value="CALCIUM BINDING PROTEIN"/>
    <property type="match status" value="1"/>
</dbReference>
<dbReference type="InterPro" id="IPR002048">
    <property type="entry name" value="EF_hand_dom"/>
</dbReference>
<dbReference type="EMBL" id="CAXLJL010000612">
    <property type="protein sequence ID" value="CAL5139603.1"/>
    <property type="molecule type" value="Genomic_DNA"/>
</dbReference>
<dbReference type="Proteomes" id="UP001497525">
    <property type="component" value="Unassembled WGS sequence"/>
</dbReference>
<reference evidence="4" key="1">
    <citation type="submission" date="2024-06" db="EMBL/GenBank/DDBJ databases">
        <authorList>
            <person name="Liu X."/>
            <person name="Lenzi L."/>
            <person name="Haldenby T S."/>
            <person name="Uol C."/>
        </authorList>
    </citation>
    <scope>NUCLEOTIDE SEQUENCE</scope>
</reference>
<comment type="caution">
    <text evidence="4">The sequence shown here is derived from an EMBL/GenBank/DDBJ whole genome shotgun (WGS) entry which is preliminary data.</text>
</comment>
<dbReference type="SUPFAM" id="SSF47473">
    <property type="entry name" value="EF-hand"/>
    <property type="match status" value="1"/>
</dbReference>
<evidence type="ECO:0000259" key="3">
    <source>
        <dbReference type="PROSITE" id="PS50222"/>
    </source>
</evidence>
<dbReference type="CDD" id="cd00051">
    <property type="entry name" value="EFh"/>
    <property type="match status" value="2"/>
</dbReference>